<protein>
    <recommendedName>
        <fullName evidence="5">Calcineurin-like phosphoesterase domain-containing protein</fullName>
    </recommendedName>
</protein>
<organism evidence="4">
    <name type="scientific">Craspedostauros australis</name>
    <dbReference type="NCBI Taxonomy" id="1486917"/>
    <lineage>
        <taxon>Eukaryota</taxon>
        <taxon>Sar</taxon>
        <taxon>Stramenopiles</taxon>
        <taxon>Ochrophyta</taxon>
        <taxon>Bacillariophyta</taxon>
        <taxon>Bacillariophyceae</taxon>
        <taxon>Bacillariophycidae</taxon>
        <taxon>Naviculales</taxon>
        <taxon>Naviculaceae</taxon>
        <taxon>Craspedostauros</taxon>
    </lineage>
</organism>
<dbReference type="Pfam" id="PF14008">
    <property type="entry name" value="Metallophos_C"/>
    <property type="match status" value="1"/>
</dbReference>
<evidence type="ECO:0008006" key="5">
    <source>
        <dbReference type="Google" id="ProtNLM"/>
    </source>
</evidence>
<dbReference type="InterPro" id="IPR029052">
    <property type="entry name" value="Metallo-depent_PP-like"/>
</dbReference>
<evidence type="ECO:0000256" key="1">
    <source>
        <dbReference type="ARBA" id="ARBA00022729"/>
    </source>
</evidence>
<proteinExistence type="predicted"/>
<dbReference type="InterPro" id="IPR039331">
    <property type="entry name" value="PAPs-like"/>
</dbReference>
<dbReference type="AlphaFoldDB" id="A0A7R9WVC6"/>
<dbReference type="PANTHER" id="PTHR22953:SF153">
    <property type="entry name" value="PURPLE ACID PHOSPHATASE"/>
    <property type="match status" value="1"/>
</dbReference>
<evidence type="ECO:0000259" key="3">
    <source>
        <dbReference type="Pfam" id="PF14008"/>
    </source>
</evidence>
<dbReference type="PANTHER" id="PTHR22953">
    <property type="entry name" value="ACID PHOSPHATASE RELATED"/>
    <property type="match status" value="1"/>
</dbReference>
<feature type="domain" description="Purple acid phosphatase C-terminal" evidence="3">
    <location>
        <begin position="207"/>
        <end position="259"/>
    </location>
</feature>
<feature type="domain" description="Calcineurin-like phosphoesterase" evidence="2">
    <location>
        <begin position="82"/>
        <end position="191"/>
    </location>
</feature>
<dbReference type="SUPFAM" id="SSF56300">
    <property type="entry name" value="Metallo-dependent phosphatases"/>
    <property type="match status" value="1"/>
</dbReference>
<evidence type="ECO:0000313" key="4">
    <source>
        <dbReference type="EMBL" id="CAD8335059.1"/>
    </source>
</evidence>
<gene>
    <name evidence="4" type="ORF">CAUS1442_LOCUS7164</name>
</gene>
<evidence type="ECO:0000259" key="2">
    <source>
        <dbReference type="Pfam" id="PF00149"/>
    </source>
</evidence>
<accession>A0A7R9WVC6</accession>
<dbReference type="InterPro" id="IPR004843">
    <property type="entry name" value="Calcineurin-like_PHP"/>
</dbReference>
<dbReference type="InterPro" id="IPR025733">
    <property type="entry name" value="PAPs_C"/>
</dbReference>
<dbReference type="Gene3D" id="3.60.21.10">
    <property type="match status" value="1"/>
</dbReference>
<dbReference type="Pfam" id="PF00149">
    <property type="entry name" value="Metallophos"/>
    <property type="match status" value="1"/>
</dbReference>
<sequence>MSSVAQIISQIYPPFQHRDINTPLLDTPLLYSTMLCSKCNWTTDIEKQPNGREIFRGYEHRWRMPRVKPAELGVFEGPDGRLNMDAAPYPMPYEWGNAYYSFKYGSAHIIVISAYSNMDPGSTQYDWLVEELHSVDRTITPWLLITMHVPMYNTYDLHHHDLQIVAAREHIQPLLIEHRANMIFSGHIHAYQRTSNIVEDAVKDPRGPVHITIGAGGRACSAPFVNITAEPWIEQRDATMYGYGKFHIYNSTDAAWVWIPTIESDRHSFNYVKKRDDVHIPSVKDDGAWIKNQYFLN</sequence>
<reference evidence="4" key="1">
    <citation type="submission" date="2021-01" db="EMBL/GenBank/DDBJ databases">
        <authorList>
            <person name="Corre E."/>
            <person name="Pelletier E."/>
            <person name="Niang G."/>
            <person name="Scheremetjew M."/>
            <person name="Finn R."/>
            <person name="Kale V."/>
            <person name="Holt S."/>
            <person name="Cochrane G."/>
            <person name="Meng A."/>
            <person name="Brown T."/>
            <person name="Cohen L."/>
        </authorList>
    </citation>
    <scope>NUCLEOTIDE SEQUENCE</scope>
    <source>
        <strain evidence="4">CCMP3328</strain>
    </source>
</reference>
<dbReference type="GO" id="GO:0003993">
    <property type="term" value="F:acid phosphatase activity"/>
    <property type="evidence" value="ECO:0007669"/>
    <property type="project" value="InterPro"/>
</dbReference>
<keyword evidence="1" id="KW-0732">Signal</keyword>
<name>A0A7R9WVC6_9STRA</name>
<dbReference type="EMBL" id="HBEF01011353">
    <property type="protein sequence ID" value="CAD8335059.1"/>
    <property type="molecule type" value="Transcribed_RNA"/>
</dbReference>